<name>A0A226DR63_FOLCA</name>
<comment type="caution">
    <text evidence="1">The sequence shown here is derived from an EMBL/GenBank/DDBJ whole genome shotgun (WGS) entry which is preliminary data.</text>
</comment>
<dbReference type="STRING" id="158441.A0A226DR63"/>
<evidence type="ECO:0000313" key="2">
    <source>
        <dbReference type="Proteomes" id="UP000198287"/>
    </source>
</evidence>
<organism evidence="1 2">
    <name type="scientific">Folsomia candida</name>
    <name type="common">Springtail</name>
    <dbReference type="NCBI Taxonomy" id="158441"/>
    <lineage>
        <taxon>Eukaryota</taxon>
        <taxon>Metazoa</taxon>
        <taxon>Ecdysozoa</taxon>
        <taxon>Arthropoda</taxon>
        <taxon>Hexapoda</taxon>
        <taxon>Collembola</taxon>
        <taxon>Entomobryomorpha</taxon>
        <taxon>Isotomoidea</taxon>
        <taxon>Isotomidae</taxon>
        <taxon>Proisotominae</taxon>
        <taxon>Folsomia</taxon>
    </lineage>
</organism>
<sequence length="371" mass="41287">MVNVSNLRSSSGPEGEFLVTAHGKNQSINSLTSRNDIVIRKADKGGSVVVWSRDLYIAEALSQLSNSSFYCKLDHDPTPIYQKQVSKTVGDYVGSGELPLIAQRLIEKSPRCSQFYLLPKIHKVGNPGRPIVSTVSCPTSLISAFVDSVLHPIIAQTPSYLKDTTDLLCFLKDFSFPLDPHNNSTFLVTSDVTQLYTVIPHADGLTAAKFFFDSRPENDPPSHVLIRLLELVLTLNAFEFNSEFYSQTSGVAMGTKTLRKLADRFREHLLSIRNDSHTTVSDHFVHNHSENDIMITALVNAPSDEKARLTLENKIIFHFKANKPPGRFLIADGCLGDPEVPEPRLLRPRGLAVFLSILPIPIPSHSHWFFP</sequence>
<protein>
    <recommendedName>
        <fullName evidence="3">Reverse transcriptase domain-containing protein</fullName>
    </recommendedName>
</protein>
<accession>A0A226DR63</accession>
<dbReference type="PANTHER" id="PTHR21301">
    <property type="entry name" value="REVERSE TRANSCRIPTASE"/>
    <property type="match status" value="1"/>
</dbReference>
<keyword evidence="2" id="KW-1185">Reference proteome</keyword>
<gene>
    <name evidence="1" type="ORF">Fcan01_18000</name>
</gene>
<dbReference type="OrthoDB" id="8279338at2759"/>
<dbReference type="PANTHER" id="PTHR21301:SF10">
    <property type="entry name" value="REVERSE TRANSCRIPTASE DOMAIN-CONTAINING PROTEIN"/>
    <property type="match status" value="1"/>
</dbReference>
<evidence type="ECO:0000313" key="1">
    <source>
        <dbReference type="EMBL" id="OXA47181.1"/>
    </source>
</evidence>
<dbReference type="EMBL" id="LNIX01000013">
    <property type="protein sequence ID" value="OXA47181.1"/>
    <property type="molecule type" value="Genomic_DNA"/>
</dbReference>
<dbReference type="Proteomes" id="UP000198287">
    <property type="component" value="Unassembled WGS sequence"/>
</dbReference>
<evidence type="ECO:0008006" key="3">
    <source>
        <dbReference type="Google" id="ProtNLM"/>
    </source>
</evidence>
<dbReference type="AlphaFoldDB" id="A0A226DR63"/>
<reference evidence="1 2" key="1">
    <citation type="submission" date="2015-12" db="EMBL/GenBank/DDBJ databases">
        <title>The genome of Folsomia candida.</title>
        <authorList>
            <person name="Faddeeva A."/>
            <person name="Derks M.F."/>
            <person name="Anvar Y."/>
            <person name="Smit S."/>
            <person name="Van Straalen N."/>
            <person name="Roelofs D."/>
        </authorList>
    </citation>
    <scope>NUCLEOTIDE SEQUENCE [LARGE SCALE GENOMIC DNA]</scope>
    <source>
        <strain evidence="1 2">VU population</strain>
        <tissue evidence="1">Whole body</tissue>
    </source>
</reference>
<proteinExistence type="predicted"/>
<dbReference type="OMA" id="NDIMITA"/>